<feature type="region of interest" description="Disordered" evidence="3">
    <location>
        <begin position="596"/>
        <end position="660"/>
    </location>
</feature>
<evidence type="ECO:0000313" key="5">
    <source>
        <dbReference type="Proteomes" id="UP000265618"/>
    </source>
</evidence>
<evidence type="ECO:0000256" key="3">
    <source>
        <dbReference type="SAM" id="MobiDB-lite"/>
    </source>
</evidence>
<feature type="compositionally biased region" description="Basic and acidic residues" evidence="3">
    <location>
        <begin position="638"/>
        <end position="648"/>
    </location>
</feature>
<dbReference type="GO" id="GO:0005856">
    <property type="term" value="C:cytoskeleton"/>
    <property type="evidence" value="ECO:0007669"/>
    <property type="project" value="TreeGrafter"/>
</dbReference>
<keyword evidence="5" id="KW-1185">Reference proteome</keyword>
<feature type="coiled-coil region" evidence="2">
    <location>
        <begin position="205"/>
        <end position="447"/>
    </location>
</feature>
<feature type="compositionally biased region" description="Low complexity" evidence="3">
    <location>
        <begin position="649"/>
        <end position="660"/>
    </location>
</feature>
<keyword evidence="1 2" id="KW-0175">Coiled coil</keyword>
<dbReference type="PANTHER" id="PTHR32083:SF48">
    <property type="entry name" value="TRANS-GOLGI NETWORK-LOCALIZED SYP41-INTERACTING PROTEIN 1"/>
    <property type="match status" value="1"/>
</dbReference>
<proteinExistence type="predicted"/>
<feature type="compositionally biased region" description="Low complexity" evidence="3">
    <location>
        <begin position="114"/>
        <end position="129"/>
    </location>
</feature>
<reference evidence="4 5" key="1">
    <citation type="journal article" date="2018" name="PLoS ONE">
        <title>The draft genome of Kipferlia bialata reveals reductive genome evolution in fornicate parasites.</title>
        <authorList>
            <person name="Tanifuji G."/>
            <person name="Takabayashi S."/>
            <person name="Kume K."/>
            <person name="Takagi M."/>
            <person name="Nakayama T."/>
            <person name="Kamikawa R."/>
            <person name="Inagaki Y."/>
            <person name="Hashimoto T."/>
        </authorList>
    </citation>
    <scope>NUCLEOTIDE SEQUENCE [LARGE SCALE GENOMIC DNA]</scope>
    <source>
        <strain evidence="4">NY0173</strain>
    </source>
</reference>
<protein>
    <submittedName>
        <fullName evidence="4">Uncharacterized protein</fullName>
    </submittedName>
</protein>
<feature type="region of interest" description="Disordered" evidence="3">
    <location>
        <begin position="483"/>
        <end position="583"/>
    </location>
</feature>
<feature type="coiled-coil region" evidence="2">
    <location>
        <begin position="143"/>
        <end position="179"/>
    </location>
</feature>
<accession>A0A9K3CMA9</accession>
<feature type="region of interest" description="Disordered" evidence="3">
    <location>
        <begin position="114"/>
        <end position="139"/>
    </location>
</feature>
<evidence type="ECO:0000256" key="2">
    <source>
        <dbReference type="SAM" id="Coils"/>
    </source>
</evidence>
<organism evidence="4 5">
    <name type="scientific">Kipferlia bialata</name>
    <dbReference type="NCBI Taxonomy" id="797122"/>
    <lineage>
        <taxon>Eukaryota</taxon>
        <taxon>Metamonada</taxon>
        <taxon>Carpediemonas-like organisms</taxon>
        <taxon>Kipferlia</taxon>
    </lineage>
</organism>
<name>A0A9K3CMA9_9EUKA</name>
<evidence type="ECO:0000313" key="4">
    <source>
        <dbReference type="EMBL" id="GIQ79726.1"/>
    </source>
</evidence>
<dbReference type="SUPFAM" id="SSF57997">
    <property type="entry name" value="Tropomyosin"/>
    <property type="match status" value="1"/>
</dbReference>
<dbReference type="EMBL" id="BDIP01000047">
    <property type="protein sequence ID" value="GIQ79726.1"/>
    <property type="molecule type" value="Genomic_DNA"/>
</dbReference>
<dbReference type="PANTHER" id="PTHR32083">
    <property type="entry name" value="CILIA AND FLAGELLA-ASSOCIATED PROTEIN 58-RELATED"/>
    <property type="match status" value="1"/>
</dbReference>
<dbReference type="Proteomes" id="UP000265618">
    <property type="component" value="Unassembled WGS sequence"/>
</dbReference>
<sequence>MNAGERIKCLIAERETIHARSLQDTEQIASSLAQTEAHLTRVTQARGRELSEVRSRLDTLTGEREAVEAQLSSDLAEERRLHEVTRRQYTNALAVHETERGELSRRLLEAGEEAASAKDAAQAASALHAQDQDRDRAAQSQALAQLHSELHTAQDTIRAEQARADAAERECQAVTAENQALAGPARLFRQAQAEAAEVRGLLGECERAREVNDAAKTEADALRHQLEAAQAQVQRVEAALTRAERDGLAAREECTGAQQQRARAEAAVAELESRLAAAEAGGQRMVEELRQREAEAREGMAAREAELAELRGGTAPTRAEVDSVQRQAEQAGTEAQEYKARLQEAVSGLVACEHTIKILHSRNETLEKNLDAARRETTEQESVALSALQGQLVKAQGEGQMWRERLDEAKAERQVLEGTASGLREEVERLRQDAERERTERLAAEAAAVQRERDLTLQLHMMQGQMPQTQGPPTYTAYPTEPQPHTVTQRTDVRWPSAPQPRQGLMVPPVAGAVQAPRHPTETQAQAQGRDYSREGTAVGVADAPSPLLLSPPPPLAHDLSLSGSMGRDASAPAPLGSSQYGGVSDDALRRVLEDVLDERERTMREREREKEKEKEAKKDRPRRRSTVRRTPSGVSRASERPSRDRVSRPSASTTRRTRR</sequence>
<evidence type="ECO:0000256" key="1">
    <source>
        <dbReference type="ARBA" id="ARBA00023054"/>
    </source>
</evidence>
<gene>
    <name evidence="4" type="ORF">KIPB_000411</name>
</gene>
<comment type="caution">
    <text evidence="4">The sequence shown here is derived from an EMBL/GenBank/DDBJ whole genome shotgun (WGS) entry which is preliminary data.</text>
</comment>
<feature type="compositionally biased region" description="Basic and acidic residues" evidence="3">
    <location>
        <begin position="596"/>
        <end position="619"/>
    </location>
</feature>
<dbReference type="AlphaFoldDB" id="A0A9K3CMA9"/>